<dbReference type="Proteomes" id="UP001305779">
    <property type="component" value="Unassembled WGS sequence"/>
</dbReference>
<keyword evidence="3" id="KW-1185">Reference proteome</keyword>
<evidence type="ECO:0000313" key="3">
    <source>
        <dbReference type="Proteomes" id="UP001305779"/>
    </source>
</evidence>
<organism evidence="2 3">
    <name type="scientific">Zasmidium cellare</name>
    <name type="common">Wine cellar mold</name>
    <name type="synonym">Racodium cellare</name>
    <dbReference type="NCBI Taxonomy" id="395010"/>
    <lineage>
        <taxon>Eukaryota</taxon>
        <taxon>Fungi</taxon>
        <taxon>Dikarya</taxon>
        <taxon>Ascomycota</taxon>
        <taxon>Pezizomycotina</taxon>
        <taxon>Dothideomycetes</taxon>
        <taxon>Dothideomycetidae</taxon>
        <taxon>Mycosphaerellales</taxon>
        <taxon>Mycosphaerellaceae</taxon>
        <taxon>Zasmidium</taxon>
    </lineage>
</organism>
<dbReference type="PANTHER" id="PTHR12837">
    <property type="entry name" value="POLY ADP-RIBOSE GLYCOHYDROLASE"/>
    <property type="match status" value="1"/>
</dbReference>
<dbReference type="InterPro" id="IPR046372">
    <property type="entry name" value="PARG_cat_C"/>
</dbReference>
<dbReference type="EMBL" id="JAXOVC010000009">
    <property type="protein sequence ID" value="KAK4497023.1"/>
    <property type="molecule type" value="Genomic_DNA"/>
</dbReference>
<dbReference type="Pfam" id="PF05028">
    <property type="entry name" value="PARG_cat_C"/>
    <property type="match status" value="1"/>
</dbReference>
<feature type="domain" description="PARG catalytic Macro" evidence="1">
    <location>
        <begin position="263"/>
        <end position="406"/>
    </location>
</feature>
<comment type="caution">
    <text evidence="2">The sequence shown here is derived from an EMBL/GenBank/DDBJ whole genome shotgun (WGS) entry which is preliminary data.</text>
</comment>
<reference evidence="2 3" key="1">
    <citation type="journal article" date="2023" name="G3 (Bethesda)">
        <title>A chromosome-level genome assembly of Zasmidium syzygii isolated from banana leaves.</title>
        <authorList>
            <person name="van Westerhoven A.C."/>
            <person name="Mehrabi R."/>
            <person name="Talebi R."/>
            <person name="Steentjes M.B.F."/>
            <person name="Corcolon B."/>
            <person name="Chong P.A."/>
            <person name="Kema G.H.J."/>
            <person name="Seidl M.F."/>
        </authorList>
    </citation>
    <scope>NUCLEOTIDE SEQUENCE [LARGE SCALE GENOMIC DNA]</scope>
    <source>
        <strain evidence="2 3">P124</strain>
    </source>
</reference>
<evidence type="ECO:0000313" key="2">
    <source>
        <dbReference type="EMBL" id="KAK4497023.1"/>
    </source>
</evidence>
<dbReference type="InterPro" id="IPR007724">
    <property type="entry name" value="Poly_GlycHdrlase"/>
</dbReference>
<sequence length="445" mass="47918">MTLYLLPNHPSLSSIDPLGICNSDEAQVPQWDLLKALLAQATEKLQAIEDLAKTSHQQSAWAATFSNILEDIAYSLHGDHGLSTDGLRTLLRSGGLSVSLLRVFRICLFRAALQLEELFSDASLLQLSEATQTASFTRQQTDCLLAHLLLGTLQNPIGNDWGRPGFSQLFTENEATRNTALAYLKTVILQFCGDGYSASIEDDVHFVFTLVNGAQMPDSTTSTTTAEPLPIIIVDQPSEPSPKPAAFVLIAANAQPGPGPAGTQEERVVGQSPALAIASLLAPTLSPSEAVITSPFPVHARWTGHGRAARCVEQINRNERPWRRYVIADALELDLEDDAYETKAENVVREVRKLWAGFEGAKRAWLTEGKALEDLVFEMPPWGCGAFGGSLGVKVACMRMAAALAGLRGENLQLFVPRERAGELGGGEVEVVTVGELFGEVCGGG</sequence>
<gene>
    <name evidence="2" type="ORF">PRZ48_011472</name>
</gene>
<proteinExistence type="predicted"/>
<dbReference type="PANTHER" id="PTHR12837:SF0">
    <property type="entry name" value="POLY(ADP-RIBOSE) GLYCOHYDROLASE"/>
    <property type="match status" value="1"/>
</dbReference>
<accession>A0ABR0E7F4</accession>
<protein>
    <recommendedName>
        <fullName evidence="1">PARG catalytic Macro domain-containing protein</fullName>
    </recommendedName>
</protein>
<name>A0ABR0E7F4_ZASCE</name>
<evidence type="ECO:0000259" key="1">
    <source>
        <dbReference type="Pfam" id="PF05028"/>
    </source>
</evidence>